<keyword evidence="4 7" id="KW-0560">Oxidoreductase</keyword>
<dbReference type="NCBIfam" id="NF003658">
    <property type="entry name" value="PRK05290.1"/>
    <property type="match status" value="1"/>
</dbReference>
<keyword evidence="3 7" id="KW-0479">Metal-binding</keyword>
<dbReference type="GO" id="GO:0005737">
    <property type="term" value="C:cytoplasm"/>
    <property type="evidence" value="ECO:0007669"/>
    <property type="project" value="UniProtKB-SubCell"/>
</dbReference>
<dbReference type="Pfam" id="PF03063">
    <property type="entry name" value="Prismane"/>
    <property type="match status" value="1"/>
</dbReference>
<feature type="binding site" description="via persulfide group" evidence="7">
    <location>
        <position position="387"/>
    </location>
    <ligand>
        <name>hybrid [4Fe-2O-2S] cluster</name>
        <dbReference type="ChEBI" id="CHEBI:60519"/>
    </ligand>
</feature>
<sequence>MDTKMFCFQCEQTAGCAGCTGSAGVCGKTAATAQLQDALTGALCGLARAAMDGGADSDTDRLIIEGLFATLTNVSFDDRALEQLLARAEREKERLQPGCAGCAAPCGKVENYDLAALWGEPDEDVRSLKSLILFGLRGMAAYAHHALALGHSDEQVNTFFYRALYALGEDLTVPQLLPLALQLGEVNLRCMGLLDGANTGAYGAPVPTEVTMTVQPGPFIVISGHDLHDLKLLLEQTVGTGVSVYTHGEMLPAHAYPALHAYPQLKGHLGTAWQNQQREFADLPAPILFTTNCIMPPKPSYADRVFTTGVVSFAGAAHIGPERDFTPLIARAKQLGGYAQPHTFTGMNGGSKLTTGFGRDAVLAHADEVLAAISRGDIRHIFLVGGCDGARPSRSYYTEFVQQTPPDTLVLTLACGKFRFNDLDLGQVAGLPRIMDMGQCNDAYSAIQVALALAEALGCGVNDLPLSMVLSWYEQKAVCILLTLLHLGVQNIRLGPTLPAFLSPGILQYLVKHYHIAPITTPQQDLQALLGR</sequence>
<evidence type="ECO:0000256" key="5">
    <source>
        <dbReference type="ARBA" id="ARBA00023004"/>
    </source>
</evidence>
<evidence type="ECO:0000256" key="6">
    <source>
        <dbReference type="ARBA" id="ARBA00023014"/>
    </source>
</evidence>
<dbReference type="GO" id="GO:0046872">
    <property type="term" value="F:metal ion binding"/>
    <property type="evidence" value="ECO:0007669"/>
    <property type="project" value="UniProtKB-KW"/>
</dbReference>
<dbReference type="Gene3D" id="3.40.50.2030">
    <property type="match status" value="2"/>
</dbReference>
<dbReference type="GO" id="GO:0004601">
    <property type="term" value="F:peroxidase activity"/>
    <property type="evidence" value="ECO:0007669"/>
    <property type="project" value="TreeGrafter"/>
</dbReference>
<feature type="binding site" evidence="7">
    <location>
        <position position="293"/>
    </location>
    <ligand>
        <name>hybrid [4Fe-2O-2S] cluster</name>
        <dbReference type="ChEBI" id="CHEBI:60519"/>
    </ligand>
</feature>
<feature type="binding site" evidence="7">
    <location>
        <position position="7"/>
    </location>
    <ligand>
        <name>[4Fe-4S] cluster</name>
        <dbReference type="ChEBI" id="CHEBI:49883"/>
    </ligand>
</feature>
<comment type="similarity">
    <text evidence="7">Belongs to the HCP family.</text>
</comment>
<dbReference type="GO" id="GO:0050418">
    <property type="term" value="F:hydroxylamine reductase activity"/>
    <property type="evidence" value="ECO:0007669"/>
    <property type="project" value="UniProtKB-UniRule"/>
</dbReference>
<dbReference type="InterPro" id="IPR010048">
    <property type="entry name" value="Hydroxylam_reduct"/>
</dbReference>
<feature type="binding site" evidence="7">
    <location>
        <position position="476"/>
    </location>
    <ligand>
        <name>hybrid [4Fe-2O-2S] cluster</name>
        <dbReference type="ChEBI" id="CHEBI:60519"/>
    </ligand>
</feature>
<evidence type="ECO:0000256" key="2">
    <source>
        <dbReference type="ARBA" id="ARBA00022490"/>
    </source>
</evidence>
<evidence type="ECO:0000256" key="3">
    <source>
        <dbReference type="ARBA" id="ARBA00022723"/>
    </source>
</evidence>
<dbReference type="Gene3D" id="1.20.1270.20">
    <property type="match status" value="2"/>
</dbReference>
<dbReference type="SUPFAM" id="SSF56821">
    <property type="entry name" value="Prismane protein-like"/>
    <property type="match status" value="1"/>
</dbReference>
<dbReference type="EC" id="1.7.99.1" evidence="7"/>
<dbReference type="FunFam" id="3.40.50.2030:FF:000001">
    <property type="entry name" value="Hydroxylamine reductase"/>
    <property type="match status" value="1"/>
</dbReference>
<dbReference type="NCBIfam" id="TIGR01703">
    <property type="entry name" value="hybrid_clust"/>
    <property type="match status" value="1"/>
</dbReference>
<dbReference type="GO" id="GO:0051539">
    <property type="term" value="F:4 iron, 4 sulfur cluster binding"/>
    <property type="evidence" value="ECO:0007669"/>
    <property type="project" value="UniProtKB-KW"/>
</dbReference>
<comment type="cofactor">
    <cofactor evidence="7">
        <name>hybrid [4Fe-2O-2S] cluster</name>
        <dbReference type="ChEBI" id="CHEBI:60519"/>
    </cofactor>
    <text evidence="7">Binds 1 hybrid [4Fe-2O-2S] cluster.</text>
</comment>
<feature type="binding site" evidence="7">
    <location>
        <position position="10"/>
    </location>
    <ligand>
        <name>[4Fe-4S] cluster</name>
        <dbReference type="ChEBI" id="CHEBI:49883"/>
    </ligand>
</feature>
<feature type="modified residue" description="Cysteine persulfide" evidence="7">
    <location>
        <position position="387"/>
    </location>
</feature>
<keyword evidence="5 7" id="KW-0408">Iron</keyword>
<dbReference type="EMBL" id="FMHG01000002">
    <property type="protein sequence ID" value="SCJ85881.1"/>
    <property type="molecule type" value="Genomic_DNA"/>
</dbReference>
<feature type="binding site" evidence="7">
    <location>
        <position position="225"/>
    </location>
    <ligand>
        <name>hybrid [4Fe-2O-2S] cluster</name>
        <dbReference type="ChEBI" id="CHEBI:60519"/>
    </ligand>
</feature>
<name>A0A1C6JVA6_9FIRM</name>
<evidence type="ECO:0000256" key="4">
    <source>
        <dbReference type="ARBA" id="ARBA00023002"/>
    </source>
</evidence>
<comment type="catalytic activity">
    <reaction evidence="7">
        <text>A + NH4(+) + H2O = hydroxylamine + AH2 + H(+)</text>
        <dbReference type="Rhea" id="RHEA:22052"/>
        <dbReference type="ChEBI" id="CHEBI:13193"/>
        <dbReference type="ChEBI" id="CHEBI:15377"/>
        <dbReference type="ChEBI" id="CHEBI:15378"/>
        <dbReference type="ChEBI" id="CHEBI:15429"/>
        <dbReference type="ChEBI" id="CHEBI:17499"/>
        <dbReference type="ChEBI" id="CHEBI:28938"/>
        <dbReference type="EC" id="1.7.99.1"/>
    </reaction>
</comment>
<feature type="binding site" evidence="7">
    <location>
        <position position="415"/>
    </location>
    <ligand>
        <name>hybrid [4Fe-2O-2S] cluster</name>
        <dbReference type="ChEBI" id="CHEBI:60519"/>
    </ligand>
</feature>
<gene>
    <name evidence="7 8" type="primary">hcp</name>
    <name evidence="8" type="ORF">SAMEA3545359_02302</name>
</gene>
<dbReference type="HAMAP" id="MF_00069">
    <property type="entry name" value="Hydroxylam_reduct"/>
    <property type="match status" value="1"/>
</dbReference>
<dbReference type="PANTHER" id="PTHR30109:SF0">
    <property type="entry name" value="HYDROXYLAMINE REDUCTASE"/>
    <property type="match status" value="1"/>
</dbReference>
<feature type="binding site" evidence="7">
    <location>
        <position position="26"/>
    </location>
    <ligand>
        <name>[4Fe-4S] cluster</name>
        <dbReference type="ChEBI" id="CHEBI:49883"/>
    </ligand>
</feature>
<feature type="binding site" evidence="7">
    <location>
        <position position="19"/>
    </location>
    <ligand>
        <name>[4Fe-4S] cluster</name>
        <dbReference type="ChEBI" id="CHEBI:49883"/>
    </ligand>
</feature>
<evidence type="ECO:0000313" key="8">
    <source>
        <dbReference type="EMBL" id="SCJ85881.1"/>
    </source>
</evidence>
<comment type="cofactor">
    <cofactor evidence="7">
        <name>[4Fe-4S] cluster</name>
        <dbReference type="ChEBI" id="CHEBI:49883"/>
    </cofactor>
    <text evidence="7">Binds 1 [4Fe-4S] cluster.</text>
</comment>
<proteinExistence type="inferred from homology"/>
<protein>
    <recommendedName>
        <fullName evidence="7">Hydroxylamine reductase</fullName>
        <ecNumber evidence="7">1.7.99.1</ecNumber>
    </recommendedName>
    <alternativeName>
        <fullName evidence="7">Hybrid-cluster protein</fullName>
        <shortName evidence="7">HCP</shortName>
    </alternativeName>
    <alternativeName>
        <fullName evidence="7">Prismane protein</fullName>
    </alternativeName>
</protein>
<feature type="binding site" evidence="7">
    <location>
        <position position="440"/>
    </location>
    <ligand>
        <name>hybrid [4Fe-2O-2S] cluster</name>
        <dbReference type="ChEBI" id="CHEBI:60519"/>
    </ligand>
</feature>
<comment type="subcellular location">
    <subcellularLocation>
        <location evidence="7">Cytoplasm</location>
    </subcellularLocation>
</comment>
<dbReference type="InterPro" id="IPR016100">
    <property type="entry name" value="Prismane_a-bundle"/>
</dbReference>
<dbReference type="PANTHER" id="PTHR30109">
    <property type="entry name" value="HYDROXYLAMINE REDUCTASE"/>
    <property type="match status" value="1"/>
</dbReference>
<comment type="function">
    <text evidence="7">Catalyzes the reduction of hydroxylamine to form NH(3) and H(2)O.</text>
</comment>
<feature type="binding site" evidence="7">
    <location>
        <position position="249"/>
    </location>
    <ligand>
        <name>hybrid [4Fe-2O-2S] cluster</name>
        <dbReference type="ChEBI" id="CHEBI:60519"/>
    </ligand>
</feature>
<dbReference type="PIRSF" id="PIRSF000076">
    <property type="entry name" value="HCP"/>
    <property type="match status" value="1"/>
</dbReference>
<reference evidence="8" key="1">
    <citation type="submission" date="2015-09" db="EMBL/GenBank/DDBJ databases">
        <authorList>
            <consortium name="Pathogen Informatics"/>
        </authorList>
    </citation>
    <scope>NUCLEOTIDE SEQUENCE</scope>
    <source>
        <strain evidence="8">2789STDY5834896</strain>
    </source>
</reference>
<keyword evidence="1 7" id="KW-0004">4Fe-4S</keyword>
<dbReference type="InterPro" id="IPR016099">
    <property type="entry name" value="Prismane-like_a/b-sand"/>
</dbReference>
<evidence type="ECO:0000256" key="1">
    <source>
        <dbReference type="ARBA" id="ARBA00022485"/>
    </source>
</evidence>
<accession>A0A1C6JVA6</accession>
<keyword evidence="2 7" id="KW-0963">Cytoplasm</keyword>
<evidence type="ECO:0000256" key="7">
    <source>
        <dbReference type="HAMAP-Rule" id="MF_00069"/>
    </source>
</evidence>
<dbReference type="GO" id="GO:0042542">
    <property type="term" value="P:response to hydrogen peroxide"/>
    <property type="evidence" value="ECO:0007669"/>
    <property type="project" value="TreeGrafter"/>
</dbReference>
<dbReference type="AlphaFoldDB" id="A0A1C6JVA6"/>
<feature type="binding site" evidence="7">
    <location>
        <position position="474"/>
    </location>
    <ligand>
        <name>hybrid [4Fe-2O-2S] cluster</name>
        <dbReference type="ChEBI" id="CHEBI:60519"/>
    </ligand>
</feature>
<dbReference type="InterPro" id="IPR004137">
    <property type="entry name" value="HCP/CODH"/>
</dbReference>
<keyword evidence="6 7" id="KW-0411">Iron-sulfur</keyword>
<organism evidence="8">
    <name type="scientific">uncultured Anaerotruncus sp</name>
    <dbReference type="NCBI Taxonomy" id="905011"/>
    <lineage>
        <taxon>Bacteria</taxon>
        <taxon>Bacillati</taxon>
        <taxon>Bacillota</taxon>
        <taxon>Clostridia</taxon>
        <taxon>Eubacteriales</taxon>
        <taxon>Oscillospiraceae</taxon>
        <taxon>Anaerotruncus</taxon>
        <taxon>environmental samples</taxon>
    </lineage>
</organism>
<dbReference type="InterPro" id="IPR011254">
    <property type="entry name" value="Prismane-like_sf"/>
</dbReference>